<keyword evidence="1" id="KW-0812">Transmembrane</keyword>
<keyword evidence="1" id="KW-0472">Membrane</keyword>
<evidence type="ECO:0000256" key="1">
    <source>
        <dbReference type="SAM" id="Phobius"/>
    </source>
</evidence>
<dbReference type="EMBL" id="FNIR01000010">
    <property type="protein sequence ID" value="SDP12120.1"/>
    <property type="molecule type" value="Genomic_DNA"/>
</dbReference>
<evidence type="ECO:0000313" key="2">
    <source>
        <dbReference type="EMBL" id="SDP12120.1"/>
    </source>
</evidence>
<proteinExistence type="predicted"/>
<gene>
    <name evidence="2" type="ORF">SAMN05660199_03206</name>
</gene>
<accession>A0A1H0Q4S9</accession>
<name>A0A1H0Q4S9_9ACTN</name>
<dbReference type="Proteomes" id="UP000199088">
    <property type="component" value="Unassembled WGS sequence"/>
</dbReference>
<feature type="transmembrane region" description="Helical" evidence="1">
    <location>
        <begin position="166"/>
        <end position="185"/>
    </location>
</feature>
<protein>
    <submittedName>
        <fullName evidence="2">Uncharacterized protein</fullName>
    </submittedName>
</protein>
<keyword evidence="1" id="KW-1133">Transmembrane helix</keyword>
<dbReference type="AlphaFoldDB" id="A0A1H0Q4S9"/>
<feature type="transmembrane region" description="Helical" evidence="1">
    <location>
        <begin position="191"/>
        <end position="209"/>
    </location>
</feature>
<keyword evidence="3" id="KW-1185">Reference proteome</keyword>
<feature type="transmembrane region" description="Helical" evidence="1">
    <location>
        <begin position="56"/>
        <end position="78"/>
    </location>
</feature>
<reference evidence="3" key="1">
    <citation type="submission" date="2016-10" db="EMBL/GenBank/DDBJ databases">
        <authorList>
            <person name="Varghese N."/>
            <person name="Submissions S."/>
        </authorList>
    </citation>
    <scope>NUCLEOTIDE SEQUENCE [LARGE SCALE GENOMIC DNA]</scope>
    <source>
        <strain evidence="3">DSM 45843</strain>
    </source>
</reference>
<evidence type="ECO:0000313" key="3">
    <source>
        <dbReference type="Proteomes" id="UP000199088"/>
    </source>
</evidence>
<dbReference type="RefSeq" id="WP_091247011.1">
    <property type="nucleotide sequence ID" value="NZ_FNIR01000010.1"/>
</dbReference>
<sequence>MIDTPTRLAPPRAAVLLLVLLLASLAGRVVFALWEGPFDGSIDWADASRPGFWWMNLYLGGPSYTVSFVAAAVFLVLLGRSSALACLAGVLVGLGGIVFGAVITAEVLPFAFAVDPAVLPEVAGRELVEGLNGRLDLLLPTILGTTVVVAVGGLLGLVATLRARTAPGWFAPAAITAVVVSQLLPQVGLTVVGYLVETAALAGIGWFGTRAAAD</sequence>
<feature type="transmembrane region" description="Helical" evidence="1">
    <location>
        <begin position="137"/>
        <end position="159"/>
    </location>
</feature>
<dbReference type="OrthoDB" id="3404770at2"/>
<feature type="transmembrane region" description="Helical" evidence="1">
    <location>
        <begin position="85"/>
        <end position="112"/>
    </location>
</feature>
<organism evidence="2 3">
    <name type="scientific">Klenkia soli</name>
    <dbReference type="NCBI Taxonomy" id="1052260"/>
    <lineage>
        <taxon>Bacteria</taxon>
        <taxon>Bacillati</taxon>
        <taxon>Actinomycetota</taxon>
        <taxon>Actinomycetes</taxon>
        <taxon>Geodermatophilales</taxon>
        <taxon>Geodermatophilaceae</taxon>
        <taxon>Klenkia</taxon>
    </lineage>
</organism>